<feature type="compositionally biased region" description="Polar residues" evidence="1">
    <location>
        <begin position="76"/>
        <end position="87"/>
    </location>
</feature>
<feature type="compositionally biased region" description="Basic and acidic residues" evidence="1">
    <location>
        <begin position="88"/>
        <end position="100"/>
    </location>
</feature>
<accession>H6QQD6</accession>
<keyword evidence="3" id="KW-1185">Reference proteome</keyword>
<name>H6QQD6_PUCGT</name>
<reference evidence="3" key="1">
    <citation type="journal article" date="2011" name="Proc. Natl. Acad. Sci. U.S.A.">
        <title>Obligate biotrophy features unraveled by the genomic analysis of rust fungi.</title>
        <authorList>
            <person name="Duplessis S."/>
            <person name="Cuomo C.A."/>
            <person name="Lin Y.-C."/>
            <person name="Aerts A."/>
            <person name="Tisserant E."/>
            <person name="Veneault-Fourrey C."/>
            <person name="Joly D.L."/>
            <person name="Hacquard S."/>
            <person name="Amselem J."/>
            <person name="Cantarel B.L."/>
            <person name="Chiu R."/>
            <person name="Coutinho P.M."/>
            <person name="Feau N."/>
            <person name="Field M."/>
            <person name="Frey P."/>
            <person name="Gelhaye E."/>
            <person name="Goldberg J."/>
            <person name="Grabherr M.G."/>
            <person name="Kodira C.D."/>
            <person name="Kohler A."/>
            <person name="Kuees U."/>
            <person name="Lindquist E.A."/>
            <person name="Lucas S.M."/>
            <person name="Mago R."/>
            <person name="Mauceli E."/>
            <person name="Morin E."/>
            <person name="Murat C."/>
            <person name="Pangilinan J.L."/>
            <person name="Park R."/>
            <person name="Pearson M."/>
            <person name="Quesneville H."/>
            <person name="Rouhier N."/>
            <person name="Sakthikumar S."/>
            <person name="Salamov A.A."/>
            <person name="Schmutz J."/>
            <person name="Selles B."/>
            <person name="Shapiro H."/>
            <person name="Tanguay P."/>
            <person name="Tuskan G.A."/>
            <person name="Henrissat B."/>
            <person name="Van de Peer Y."/>
            <person name="Rouze P."/>
            <person name="Ellis J.G."/>
            <person name="Dodds P.N."/>
            <person name="Schein J.E."/>
            <person name="Zhong S."/>
            <person name="Hamelin R.C."/>
            <person name="Grigoriev I.V."/>
            <person name="Szabo L.J."/>
            <person name="Martin F."/>
        </authorList>
    </citation>
    <scope>NUCLEOTIDE SEQUENCE [LARGE SCALE GENOMIC DNA]</scope>
    <source>
        <strain evidence="3">CRL 75-36-700-3 / race SCCL</strain>
    </source>
</reference>
<evidence type="ECO:0000313" key="2">
    <source>
        <dbReference type="EMBL" id="EHS62548.1"/>
    </source>
</evidence>
<dbReference type="EMBL" id="DS178271">
    <property type="protein sequence ID" value="EHS62548.1"/>
    <property type="molecule type" value="Genomic_DNA"/>
</dbReference>
<organism evidence="2 3">
    <name type="scientific">Puccinia graminis f. sp. tritici (strain CRL 75-36-700-3 / race SCCL)</name>
    <name type="common">Black stem rust fungus</name>
    <dbReference type="NCBI Taxonomy" id="418459"/>
    <lineage>
        <taxon>Eukaryota</taxon>
        <taxon>Fungi</taxon>
        <taxon>Dikarya</taxon>
        <taxon>Basidiomycota</taxon>
        <taxon>Pucciniomycotina</taxon>
        <taxon>Pucciniomycetes</taxon>
        <taxon>Pucciniales</taxon>
        <taxon>Pucciniaceae</taxon>
        <taxon>Puccinia</taxon>
    </lineage>
</organism>
<protein>
    <submittedName>
        <fullName evidence="2">Uncharacterized protein</fullName>
    </submittedName>
</protein>
<dbReference type="AlphaFoldDB" id="H6QQD6"/>
<feature type="region of interest" description="Disordered" evidence="1">
    <location>
        <begin position="64"/>
        <end position="106"/>
    </location>
</feature>
<dbReference type="RefSeq" id="XP_003890261.1">
    <property type="nucleotide sequence ID" value="XM_003890212.1"/>
</dbReference>
<dbReference type="Proteomes" id="UP000008783">
    <property type="component" value="Unassembled WGS sequence"/>
</dbReference>
<dbReference type="HOGENOM" id="CLU_2224492_0_0_1"/>
<evidence type="ECO:0000256" key="1">
    <source>
        <dbReference type="SAM" id="MobiDB-lite"/>
    </source>
</evidence>
<sequence>MHAPEAALTVRDGACGTGCRCQGKPQDGGVHRRGCRVGIHLCERGRRWDLSRLQTTMAGRGILPAIKPSTLDGQRDSSSAIDLSTSDGQKDSSPSHRDHTVSAAGR</sequence>
<evidence type="ECO:0000313" key="3">
    <source>
        <dbReference type="Proteomes" id="UP000008783"/>
    </source>
</evidence>
<gene>
    <name evidence="2" type="ORF">PGTG_21096</name>
</gene>
<dbReference type="GeneID" id="13541195"/>
<proteinExistence type="predicted"/>
<dbReference type="InParanoid" id="H6QQD6"/>
<dbReference type="KEGG" id="pgr:PGTG_21096"/>
<dbReference type="VEuPathDB" id="FungiDB:PGTG_21096"/>